<dbReference type="Pfam" id="PF06209">
    <property type="entry name" value="COBRA1"/>
    <property type="match status" value="1"/>
</dbReference>
<evidence type="ECO:0000313" key="2">
    <source>
        <dbReference type="EMBL" id="KAJ1347346.1"/>
    </source>
</evidence>
<accession>A0AAD5ME43</accession>
<protein>
    <submittedName>
        <fullName evidence="2">Cofactor of BRCA1</fullName>
    </submittedName>
</protein>
<proteinExistence type="predicted"/>
<dbReference type="EMBL" id="JAHQIW010000303">
    <property type="protein sequence ID" value="KAJ1347346.1"/>
    <property type="molecule type" value="Genomic_DNA"/>
</dbReference>
<dbReference type="Proteomes" id="UP001196413">
    <property type="component" value="Unassembled WGS sequence"/>
</dbReference>
<evidence type="ECO:0000313" key="3">
    <source>
        <dbReference type="Proteomes" id="UP001196413"/>
    </source>
</evidence>
<comment type="caution">
    <text evidence="2">The sequence shown here is derived from an EMBL/GenBank/DDBJ whole genome shotgun (WGS) entry which is preliminary data.</text>
</comment>
<dbReference type="InterPro" id="IPR010405">
    <property type="entry name" value="COBRA1"/>
</dbReference>
<reference evidence="2" key="1">
    <citation type="submission" date="2021-06" db="EMBL/GenBank/DDBJ databases">
        <title>Parelaphostrongylus tenuis whole genome reference sequence.</title>
        <authorList>
            <person name="Garwood T.J."/>
            <person name="Larsen P.A."/>
            <person name="Fountain-Jones N.M."/>
            <person name="Garbe J.R."/>
            <person name="Macchietto M.G."/>
            <person name="Kania S.A."/>
            <person name="Gerhold R.W."/>
            <person name="Richards J.E."/>
            <person name="Wolf T.M."/>
        </authorList>
    </citation>
    <scope>NUCLEOTIDE SEQUENCE</scope>
    <source>
        <strain evidence="2">MNPRO001-30</strain>
        <tissue evidence="2">Meninges</tissue>
    </source>
</reference>
<keyword evidence="3" id="KW-1185">Reference proteome</keyword>
<sequence>MTSNHSKSPLDNHPLLGKTKLRQTLSKTRKVNTLINAVKRFQDENSIKMNTLPPALQLLDLHKIKRHDFYDQAAADMSEHVVARIRALGEHGTPESYEKLEEQLRKCFDLFNVPHFRPIVLENLKQLPKLEDRYLDSIMLDRNFYEACPLSVQQQIWMKNKDLFRKAFRPLIDSYLKRKEDLLISVEPSKTNFFTFETTKARRQWKEIKDLIMFTGTYEELFLDITACIRELFSTTGDVMLCSLRSVLLMILLCL</sequence>
<feature type="region of interest" description="Disordered" evidence="1">
    <location>
        <begin position="1"/>
        <end position="22"/>
    </location>
</feature>
<dbReference type="GO" id="GO:0032021">
    <property type="term" value="C:NELF complex"/>
    <property type="evidence" value="ECO:0007669"/>
    <property type="project" value="TreeGrafter"/>
</dbReference>
<dbReference type="AlphaFoldDB" id="A0AAD5ME43"/>
<dbReference type="PANTHER" id="PTHR13503">
    <property type="entry name" value="NEGATIVE ELONGATION FACTOR COMPLEX MEMBER B"/>
    <property type="match status" value="1"/>
</dbReference>
<dbReference type="PANTHER" id="PTHR13503:SF3">
    <property type="entry name" value="NEGATIVE ELONGATION FACTOR B"/>
    <property type="match status" value="1"/>
</dbReference>
<gene>
    <name evidence="2" type="primary">COBRA1</name>
    <name evidence="2" type="ORF">KIN20_002383</name>
</gene>
<evidence type="ECO:0000256" key="1">
    <source>
        <dbReference type="SAM" id="MobiDB-lite"/>
    </source>
</evidence>
<dbReference type="GO" id="GO:0034244">
    <property type="term" value="P:negative regulation of transcription elongation by RNA polymerase II"/>
    <property type="evidence" value="ECO:0007669"/>
    <property type="project" value="TreeGrafter"/>
</dbReference>
<name>A0AAD5ME43_PARTN</name>
<organism evidence="2 3">
    <name type="scientific">Parelaphostrongylus tenuis</name>
    <name type="common">Meningeal worm</name>
    <dbReference type="NCBI Taxonomy" id="148309"/>
    <lineage>
        <taxon>Eukaryota</taxon>
        <taxon>Metazoa</taxon>
        <taxon>Ecdysozoa</taxon>
        <taxon>Nematoda</taxon>
        <taxon>Chromadorea</taxon>
        <taxon>Rhabditida</taxon>
        <taxon>Rhabditina</taxon>
        <taxon>Rhabditomorpha</taxon>
        <taxon>Strongyloidea</taxon>
        <taxon>Metastrongylidae</taxon>
        <taxon>Parelaphostrongylus</taxon>
    </lineage>
</organism>